<gene>
    <name evidence="2" type="ORF">RHIMIDRAFT_244917</name>
</gene>
<evidence type="ECO:0000313" key="2">
    <source>
        <dbReference type="EMBL" id="PHZ11062.1"/>
    </source>
</evidence>
<evidence type="ECO:0000256" key="1">
    <source>
        <dbReference type="SAM" id="Coils"/>
    </source>
</evidence>
<keyword evidence="1" id="KW-0175">Coiled coil</keyword>
<proteinExistence type="predicted"/>
<protein>
    <submittedName>
        <fullName evidence="2">Uncharacterized protein</fullName>
    </submittedName>
</protein>
<organism evidence="2 3">
    <name type="scientific">Rhizopus microsporus ATCC 52813</name>
    <dbReference type="NCBI Taxonomy" id="1340429"/>
    <lineage>
        <taxon>Eukaryota</taxon>
        <taxon>Fungi</taxon>
        <taxon>Fungi incertae sedis</taxon>
        <taxon>Mucoromycota</taxon>
        <taxon>Mucoromycotina</taxon>
        <taxon>Mucoromycetes</taxon>
        <taxon>Mucorales</taxon>
        <taxon>Mucorineae</taxon>
        <taxon>Rhizopodaceae</taxon>
        <taxon>Rhizopus</taxon>
    </lineage>
</organism>
<dbReference type="STRING" id="1340429.A0A2G4SQQ1"/>
<dbReference type="EMBL" id="KZ303853">
    <property type="protein sequence ID" value="PHZ11062.1"/>
    <property type="molecule type" value="Genomic_DNA"/>
</dbReference>
<feature type="coiled-coil region" evidence="1">
    <location>
        <begin position="67"/>
        <end position="94"/>
    </location>
</feature>
<dbReference type="AlphaFoldDB" id="A0A2G4SQQ1"/>
<reference evidence="2 3" key="1">
    <citation type="journal article" date="2016" name="Proc. Natl. Acad. Sci. U.S.A.">
        <title>Lipid metabolic changes in an early divergent fungus govern the establishment of a mutualistic symbiosis with endobacteria.</title>
        <authorList>
            <person name="Lastovetsky O.A."/>
            <person name="Gaspar M.L."/>
            <person name="Mondo S.J."/>
            <person name="LaButti K.M."/>
            <person name="Sandor L."/>
            <person name="Grigoriev I.V."/>
            <person name="Henry S.A."/>
            <person name="Pawlowska T.E."/>
        </authorList>
    </citation>
    <scope>NUCLEOTIDE SEQUENCE [LARGE SCALE GENOMIC DNA]</scope>
    <source>
        <strain evidence="2 3">ATCC 52813</strain>
    </source>
</reference>
<name>A0A2G4SQQ1_RHIZD</name>
<dbReference type="RefSeq" id="XP_023464770.1">
    <property type="nucleotide sequence ID" value="XM_023610122.1"/>
</dbReference>
<dbReference type="GeneID" id="35441112"/>
<sequence length="240" mass="27886">MPNFKTKQKCKFTAFTYTSASVLGKRKLTVEKPSITKQTKIHHNNDPQYRKYFDDSMRNFLSNSIINIIQKKKRVSLENELKKLQAKLQESTTLPRGIMSMAADLAGLENKVMADYMERNGEKRNHLLWIDFVKENFETTAANLKERNLAFPPEASSSKTESTTIPKECQYRTCSISLKNIRRKDFSTDITNIVDNKMKESMIKLSDYRCRFFPVVQMMILTLKNHTFVTSNGQMVLKEM</sequence>
<keyword evidence="3" id="KW-1185">Reference proteome</keyword>
<dbReference type="Proteomes" id="UP000242254">
    <property type="component" value="Unassembled WGS sequence"/>
</dbReference>
<accession>A0A2G4SQQ1</accession>
<evidence type="ECO:0000313" key="3">
    <source>
        <dbReference type="Proteomes" id="UP000242254"/>
    </source>
</evidence>